<dbReference type="InterPro" id="IPR006127">
    <property type="entry name" value="ZnuA-like"/>
</dbReference>
<keyword evidence="7" id="KW-0574">Periplasm</keyword>
<dbReference type="GO" id="GO:0046872">
    <property type="term" value="F:metal ion binding"/>
    <property type="evidence" value="ECO:0007669"/>
    <property type="project" value="UniProtKB-KW"/>
</dbReference>
<keyword evidence="8" id="KW-0862">Zinc</keyword>
<evidence type="ECO:0000256" key="9">
    <source>
        <dbReference type="ARBA" id="ARBA00022906"/>
    </source>
</evidence>
<keyword evidence="13" id="KW-1133">Transmembrane helix</keyword>
<accession>A0A451D2I3</accession>
<dbReference type="GO" id="GO:0006829">
    <property type="term" value="P:zinc ion transport"/>
    <property type="evidence" value="ECO:0007669"/>
    <property type="project" value="UniProtKB-KW"/>
</dbReference>
<dbReference type="EMBL" id="LR217703">
    <property type="protein sequence ID" value="VFP79834.1"/>
    <property type="molecule type" value="Genomic_DNA"/>
</dbReference>
<reference evidence="14 15" key="1">
    <citation type="submission" date="2019-02" db="EMBL/GenBank/DDBJ databases">
        <authorList>
            <person name="Manzano-Marin A."/>
            <person name="Manzano-Marin A."/>
        </authorList>
    </citation>
    <scope>NUCLEOTIDE SEQUENCE [LARGE SCALE GENOMIC DNA]</scope>
    <source>
        <strain evidence="14 15">ErCicuneomaculata</strain>
    </source>
</reference>
<keyword evidence="13" id="KW-0472">Membrane</keyword>
<keyword evidence="5" id="KW-0479">Metal-binding</keyword>
<keyword evidence="10" id="KW-0406">Ion transport</keyword>
<comment type="function">
    <text evidence="12">Part of the ATP-binding cassette (ABC) transport system ZnuABC involved in zinc import. Binds zinc with high affinity and specificity and delivers it to the membrane permease for translocation into the cytoplasm.</text>
</comment>
<evidence type="ECO:0000256" key="5">
    <source>
        <dbReference type="ARBA" id="ARBA00022723"/>
    </source>
</evidence>
<sequence length="321" mass="36511" precursor="true">MLHINYRKIYILAGIFMVGSLSFSTHATIIASVKPIGLIAASIADGITSVIVLLPDGESVHNYALRPSDIKHLKKAELVIWVGPAMEAFMSQAISNLPIQNSVEIDKIPDVQSLLLSNIKNKKIKNNYTHALKKNIAYQKNLQNTHYNSEYNMHLWMSPEIAKKTALAIYAQLLDRMPMKKDKLNANLKYFQNTILVANKKIHKQLASLKDKKYFVFHDAYIYFEKYYNITPTGYFTINPEIQPGAKRLHQIRMELDKQKGICVFSEPQFRPMLVKMFSHQNNVRSGTLDPLATGISLNKDGYAQFLIRLADQYTSCLQGS</sequence>
<organism evidence="14 15">
    <name type="scientific">Candidatus Erwinia haradaeae</name>
    <dbReference type="NCBI Taxonomy" id="1922217"/>
    <lineage>
        <taxon>Bacteria</taxon>
        <taxon>Pseudomonadati</taxon>
        <taxon>Pseudomonadota</taxon>
        <taxon>Gammaproteobacteria</taxon>
        <taxon>Enterobacterales</taxon>
        <taxon>Erwiniaceae</taxon>
        <taxon>Erwinia</taxon>
    </lineage>
</organism>
<name>A0A451D2I3_9GAMM</name>
<dbReference type="NCBIfam" id="NF007091">
    <property type="entry name" value="PRK09545.1"/>
    <property type="match status" value="1"/>
</dbReference>
<comment type="subcellular location">
    <subcellularLocation>
        <location evidence="1">Periplasm</location>
    </subcellularLocation>
</comment>
<keyword evidence="6" id="KW-0732">Signal</keyword>
<dbReference type="PANTHER" id="PTHR42953">
    <property type="entry name" value="HIGH-AFFINITY ZINC UPTAKE SYSTEM PROTEIN ZNUA-RELATED"/>
    <property type="match status" value="1"/>
</dbReference>
<evidence type="ECO:0000256" key="11">
    <source>
        <dbReference type="ARBA" id="ARBA00023157"/>
    </source>
</evidence>
<keyword evidence="4" id="KW-0813">Transport</keyword>
<keyword evidence="9" id="KW-0864">Zinc transport</keyword>
<keyword evidence="13" id="KW-0812">Transmembrane</keyword>
<evidence type="ECO:0000256" key="1">
    <source>
        <dbReference type="ARBA" id="ARBA00004418"/>
    </source>
</evidence>
<keyword evidence="11" id="KW-1015">Disulfide bond</keyword>
<dbReference type="AlphaFoldDB" id="A0A451D2I3"/>
<dbReference type="RefSeq" id="WP_157993582.1">
    <property type="nucleotide sequence ID" value="NZ_LR217703.1"/>
</dbReference>
<evidence type="ECO:0000256" key="2">
    <source>
        <dbReference type="ARBA" id="ARBA00011028"/>
    </source>
</evidence>
<gene>
    <name evidence="14" type="primary">znuA</name>
    <name evidence="14" type="ORF">ERCICUMA2628_376</name>
</gene>
<evidence type="ECO:0000256" key="7">
    <source>
        <dbReference type="ARBA" id="ARBA00022764"/>
    </source>
</evidence>
<evidence type="ECO:0000256" key="4">
    <source>
        <dbReference type="ARBA" id="ARBA00022448"/>
    </source>
</evidence>
<dbReference type="Proteomes" id="UP000294412">
    <property type="component" value="Chromosome"/>
</dbReference>
<evidence type="ECO:0000256" key="3">
    <source>
        <dbReference type="ARBA" id="ARBA00015915"/>
    </source>
</evidence>
<evidence type="ECO:0000256" key="6">
    <source>
        <dbReference type="ARBA" id="ARBA00022729"/>
    </source>
</evidence>
<dbReference type="Gene3D" id="3.40.50.1980">
    <property type="entry name" value="Nitrogenase molybdenum iron protein domain"/>
    <property type="match status" value="2"/>
</dbReference>
<dbReference type="GO" id="GO:0042597">
    <property type="term" value="C:periplasmic space"/>
    <property type="evidence" value="ECO:0007669"/>
    <property type="project" value="UniProtKB-SubCell"/>
</dbReference>
<evidence type="ECO:0000256" key="13">
    <source>
        <dbReference type="SAM" id="Phobius"/>
    </source>
</evidence>
<dbReference type="SUPFAM" id="SSF53807">
    <property type="entry name" value="Helical backbone' metal receptor"/>
    <property type="match status" value="1"/>
</dbReference>
<comment type="similarity">
    <text evidence="2">Belongs to the bacterial solute-binding protein 9 family.</text>
</comment>
<dbReference type="Pfam" id="PF01297">
    <property type="entry name" value="ZnuA"/>
    <property type="match status" value="1"/>
</dbReference>
<dbReference type="PANTHER" id="PTHR42953:SF3">
    <property type="entry name" value="HIGH-AFFINITY ZINC UPTAKE SYSTEM PROTEIN ZNUA"/>
    <property type="match status" value="1"/>
</dbReference>
<dbReference type="OrthoDB" id="7346865at2"/>
<evidence type="ECO:0000313" key="15">
    <source>
        <dbReference type="Proteomes" id="UP000294412"/>
    </source>
</evidence>
<evidence type="ECO:0000313" key="14">
    <source>
        <dbReference type="EMBL" id="VFP79834.1"/>
    </source>
</evidence>
<dbReference type="InterPro" id="IPR050492">
    <property type="entry name" value="Bact_metal-bind_prot9"/>
</dbReference>
<proteinExistence type="inferred from homology"/>
<dbReference type="CDD" id="cd01019">
    <property type="entry name" value="ZnuA"/>
    <property type="match status" value="1"/>
</dbReference>
<evidence type="ECO:0000256" key="8">
    <source>
        <dbReference type="ARBA" id="ARBA00022833"/>
    </source>
</evidence>
<evidence type="ECO:0000256" key="10">
    <source>
        <dbReference type="ARBA" id="ARBA00023065"/>
    </source>
</evidence>
<feature type="transmembrane region" description="Helical" evidence="13">
    <location>
        <begin position="9"/>
        <end position="30"/>
    </location>
</feature>
<protein>
    <recommendedName>
        <fullName evidence="3">High-affinity zinc uptake system protein ZnuA</fullName>
    </recommendedName>
</protein>
<dbReference type="FunFam" id="3.40.50.1980:FF:000006">
    <property type="entry name" value="Zinc ABC transporter substrate-binding protein ZnuA"/>
    <property type="match status" value="1"/>
</dbReference>
<evidence type="ECO:0000256" key="12">
    <source>
        <dbReference type="ARBA" id="ARBA00045516"/>
    </source>
</evidence>
<dbReference type="InterPro" id="IPR035520">
    <property type="entry name" value="ZnuA"/>
</dbReference>